<accession>A0A198GKJ1</accession>
<sequence>MFRTLLLLLISTVSTHAFAVTCINGCNENIYTSLSGQLTASENKVGATKDSSSISLSNRATLVWSAGQGQTWATYSDGLIPAANTIGSTWNFAKIDDYISVAFRMRNNCRTLYAPYNAPTLDSGCNVRSYTDGQQLLVSPRTYETKIRIDKGIISGTYAKNVYVGEFGFCQPMNCSTKQVILNRLYLNVSFSVPQSCEINSGQVIKVDFGNIPSSSFKVPGKKADGVNSVSRNLSIKCDNMDASANLTMRLQADNVQGNAIVSNNKDVGFVVASSDGSELTPNDLSSFIPFKLNGSFNSNVNINVYPVSITGLTPAEGMVSSSGLLRVDFP</sequence>
<evidence type="ECO:0000256" key="4">
    <source>
        <dbReference type="SAM" id="SignalP"/>
    </source>
</evidence>
<feature type="signal peptide" evidence="4">
    <location>
        <begin position="1"/>
        <end position="19"/>
    </location>
</feature>
<proteinExistence type="predicted"/>
<dbReference type="Proteomes" id="UP000094023">
    <property type="component" value="Unassembled WGS sequence"/>
</dbReference>
<dbReference type="InterPro" id="IPR036937">
    <property type="entry name" value="Adhesion_dom_fimbrial_sf"/>
</dbReference>
<dbReference type="STRING" id="1354337.M983_0279"/>
<dbReference type="InterPro" id="IPR000259">
    <property type="entry name" value="Adhesion_dom_fimbrial"/>
</dbReference>
<evidence type="ECO:0000256" key="1">
    <source>
        <dbReference type="ARBA" id="ARBA00004561"/>
    </source>
</evidence>
<gene>
    <name evidence="6" type="ORF">M983_0279</name>
</gene>
<dbReference type="SUPFAM" id="SSF49401">
    <property type="entry name" value="Bacterial adhesins"/>
    <property type="match status" value="1"/>
</dbReference>
<dbReference type="InterPro" id="IPR008966">
    <property type="entry name" value="Adhesion_dom_sf"/>
</dbReference>
<keyword evidence="2 4" id="KW-0732">Signal</keyword>
<feature type="chain" id="PRO_5008279127" evidence="4">
    <location>
        <begin position="20"/>
        <end position="331"/>
    </location>
</feature>
<evidence type="ECO:0000313" key="6">
    <source>
        <dbReference type="EMBL" id="OAT37977.1"/>
    </source>
</evidence>
<keyword evidence="3" id="KW-0281">Fimbrium</keyword>
<dbReference type="Gene3D" id="2.60.40.1090">
    <property type="entry name" value="Fimbrial-type adhesion domain"/>
    <property type="match status" value="1"/>
</dbReference>
<evidence type="ECO:0000313" key="7">
    <source>
        <dbReference type="Proteomes" id="UP000094023"/>
    </source>
</evidence>
<dbReference type="OrthoDB" id="8582771at2"/>
<evidence type="ECO:0000259" key="5">
    <source>
        <dbReference type="Pfam" id="PF00419"/>
    </source>
</evidence>
<reference evidence="6 7" key="1">
    <citation type="submission" date="2016-04" db="EMBL/GenBank/DDBJ databases">
        <title>ATOL: Assembling a taxonomically balanced genome-scale reconstruction of the evolutionary history of the Enterobacteriaceae.</title>
        <authorList>
            <person name="Plunkett G.III."/>
            <person name="Neeno-Eckwall E.C."/>
            <person name="Glasner J.D."/>
            <person name="Perna N.T."/>
        </authorList>
    </citation>
    <scope>NUCLEOTIDE SEQUENCE [LARGE SCALE GENOMIC DNA]</scope>
    <source>
        <strain evidence="6 7">ATCC 19692</strain>
    </source>
</reference>
<dbReference type="InterPro" id="IPR050263">
    <property type="entry name" value="Bact_Fimbrial_Adh_Pro"/>
</dbReference>
<dbReference type="AlphaFoldDB" id="A0A198GKJ1"/>
<dbReference type="RefSeq" id="WP_066745912.1">
    <property type="nucleotide sequence ID" value="NZ_LXEN01000013.1"/>
</dbReference>
<comment type="subcellular location">
    <subcellularLocation>
        <location evidence="1">Fimbrium</location>
    </subcellularLocation>
</comment>
<dbReference type="Pfam" id="PF00419">
    <property type="entry name" value="Fimbrial"/>
    <property type="match status" value="1"/>
</dbReference>
<evidence type="ECO:0000256" key="2">
    <source>
        <dbReference type="ARBA" id="ARBA00022729"/>
    </source>
</evidence>
<name>A0A198GKJ1_9GAMM</name>
<dbReference type="PANTHER" id="PTHR33420:SF31">
    <property type="entry name" value="TYPE 1 FIMBRIN D-MANNOSE SPECIFIC ADHESIN"/>
    <property type="match status" value="1"/>
</dbReference>
<protein>
    <submittedName>
        <fullName evidence="6">SfmH family fimbriae-like adhesin protein</fullName>
    </submittedName>
</protein>
<organism evidence="6 7">
    <name type="scientific">Proteus myxofaciens ATCC 19692</name>
    <dbReference type="NCBI Taxonomy" id="1354337"/>
    <lineage>
        <taxon>Bacteria</taxon>
        <taxon>Pseudomonadati</taxon>
        <taxon>Pseudomonadota</taxon>
        <taxon>Gammaproteobacteria</taxon>
        <taxon>Enterobacterales</taxon>
        <taxon>Morganellaceae</taxon>
        <taxon>Proteus</taxon>
    </lineage>
</organism>
<keyword evidence="7" id="KW-1185">Reference proteome</keyword>
<dbReference type="PANTHER" id="PTHR33420">
    <property type="entry name" value="FIMBRIAL SUBUNIT ELFA-RELATED"/>
    <property type="match status" value="1"/>
</dbReference>
<comment type="caution">
    <text evidence="6">The sequence shown here is derived from an EMBL/GenBank/DDBJ whole genome shotgun (WGS) entry which is preliminary data.</text>
</comment>
<dbReference type="GO" id="GO:0043709">
    <property type="term" value="P:cell adhesion involved in single-species biofilm formation"/>
    <property type="evidence" value="ECO:0007669"/>
    <property type="project" value="TreeGrafter"/>
</dbReference>
<evidence type="ECO:0000256" key="3">
    <source>
        <dbReference type="ARBA" id="ARBA00023263"/>
    </source>
</evidence>
<dbReference type="GO" id="GO:0009289">
    <property type="term" value="C:pilus"/>
    <property type="evidence" value="ECO:0007669"/>
    <property type="project" value="UniProtKB-SubCell"/>
</dbReference>
<dbReference type="EMBL" id="LXEN01000013">
    <property type="protein sequence ID" value="OAT37977.1"/>
    <property type="molecule type" value="Genomic_DNA"/>
</dbReference>
<feature type="domain" description="Fimbrial-type adhesion" evidence="5">
    <location>
        <begin position="188"/>
        <end position="330"/>
    </location>
</feature>